<dbReference type="SUPFAM" id="SSF53335">
    <property type="entry name" value="S-adenosyl-L-methionine-dependent methyltransferases"/>
    <property type="match status" value="1"/>
</dbReference>
<dbReference type="GO" id="GO:0032259">
    <property type="term" value="P:methylation"/>
    <property type="evidence" value="ECO:0007669"/>
    <property type="project" value="UniProtKB-KW"/>
</dbReference>
<evidence type="ECO:0000313" key="1">
    <source>
        <dbReference type="EMBL" id="KAA6348761.1"/>
    </source>
</evidence>
<reference evidence="1" key="1">
    <citation type="submission" date="2019-03" db="EMBL/GenBank/DDBJ databases">
        <title>Single cell metagenomics reveals metabolic interactions within the superorganism composed of flagellate Streblomastix strix and complex community of Bacteroidetes bacteria on its surface.</title>
        <authorList>
            <person name="Treitli S.C."/>
            <person name="Kolisko M."/>
            <person name="Husnik F."/>
            <person name="Keeling P."/>
            <person name="Hampl V."/>
        </authorList>
    </citation>
    <scope>NUCLEOTIDE SEQUENCE</scope>
    <source>
        <strain evidence="1">STM</strain>
    </source>
</reference>
<organism evidence="1">
    <name type="scientific">termite gut metagenome</name>
    <dbReference type="NCBI Taxonomy" id="433724"/>
    <lineage>
        <taxon>unclassified sequences</taxon>
        <taxon>metagenomes</taxon>
        <taxon>organismal metagenomes</taxon>
    </lineage>
</organism>
<name>A0A5J4STL1_9ZZZZ</name>
<dbReference type="GO" id="GO:0102208">
    <property type="term" value="F:2-polyprenyl-6-hydroxyphenol methylase activity"/>
    <property type="evidence" value="ECO:0007669"/>
    <property type="project" value="UniProtKB-EC"/>
</dbReference>
<gene>
    <name evidence="1" type="ORF">EZS27_003826</name>
</gene>
<dbReference type="CDD" id="cd02440">
    <property type="entry name" value="AdoMet_MTases"/>
    <property type="match status" value="1"/>
</dbReference>
<proteinExistence type="predicted"/>
<dbReference type="EMBL" id="SNRY01000061">
    <property type="protein sequence ID" value="KAA6348761.1"/>
    <property type="molecule type" value="Genomic_DNA"/>
</dbReference>
<dbReference type="EC" id="2.1.1.222" evidence="1"/>
<accession>A0A5J4STL1</accession>
<dbReference type="PANTHER" id="PTHR43861:SF6">
    <property type="entry name" value="METHYLTRANSFERASE TYPE 11"/>
    <property type="match status" value="1"/>
</dbReference>
<dbReference type="Gene3D" id="3.40.50.150">
    <property type="entry name" value="Vaccinia Virus protein VP39"/>
    <property type="match status" value="1"/>
</dbReference>
<comment type="caution">
    <text evidence="1">The sequence shown here is derived from an EMBL/GenBank/DDBJ whole genome shotgun (WGS) entry which is preliminary data.</text>
</comment>
<protein>
    <submittedName>
        <fullName evidence="1">Ubiquinone biosynthesis O-methyltransferase</fullName>
        <ecNumber evidence="1">2.1.1.222</ecNumber>
    </submittedName>
</protein>
<dbReference type="PANTHER" id="PTHR43861">
    <property type="entry name" value="TRANS-ACONITATE 2-METHYLTRANSFERASE-RELATED"/>
    <property type="match status" value="1"/>
</dbReference>
<keyword evidence="1" id="KW-0489">Methyltransferase</keyword>
<keyword evidence="1" id="KW-0830">Ubiquinone</keyword>
<sequence>MNSNRVQIMELCPLCQGRQLKQVMKCTDFYASGEQFDICVCKDCDFYFTQGAPHEAEMDRYYEASRYISLSDSRKGIVNMLYHWVRNYTLNQKAKLVMKEAHRRTGRILDIGAGTGHFADIMAYHEWTVNAIEKNAKARAFAKEYFELDIKDENALYAFKPDSFNVITLWHVMEHLEHLDEIWERVYELLTDKGILVVAVPNRASYDAQKYKEHWAAYDVPRHLWHFTPVTIEKWGYKHGFVLANRYPMPFDVFYISILSEKYRKSFFPLIKGMFMGIIGWFHAQSHKDKSSSMIYVFRKKQHED</sequence>
<keyword evidence="1" id="KW-0808">Transferase</keyword>
<dbReference type="InterPro" id="IPR029063">
    <property type="entry name" value="SAM-dependent_MTases_sf"/>
</dbReference>
<dbReference type="Pfam" id="PF13489">
    <property type="entry name" value="Methyltransf_23"/>
    <property type="match status" value="1"/>
</dbReference>
<dbReference type="AlphaFoldDB" id="A0A5J4STL1"/>